<feature type="transmembrane region" description="Helical" evidence="1">
    <location>
        <begin position="72"/>
        <end position="97"/>
    </location>
</feature>
<feature type="transmembrane region" description="Helical" evidence="1">
    <location>
        <begin position="12"/>
        <end position="29"/>
    </location>
</feature>
<protein>
    <recommendedName>
        <fullName evidence="4">ABC transporter permease</fullName>
    </recommendedName>
</protein>
<sequence length="204" mass="22918">MYNLILKDFRLQKWLFLIYLAIVVLYIGVGSNLPVITAVVGGSYAINTHWYDSKKNGNIFLISLPYSRGKIILSKFIGTFIVSVIYAFITLGLQAAITGGKETGSIGDILFGLMSVMIFTALYFPLLYKFSNRYLVTILSFLFILFIFFGMKVMDLAGEMVMSFFETVVSLSPADLLAWTGAVTVVLCVMSYFLTLKIYKAREF</sequence>
<dbReference type="RefSeq" id="WP_155111813.1">
    <property type="nucleotide sequence ID" value="NZ_WMIB01000005.1"/>
</dbReference>
<dbReference type="EMBL" id="WMIB01000005">
    <property type="protein sequence ID" value="MTH53285.1"/>
    <property type="molecule type" value="Genomic_DNA"/>
</dbReference>
<keyword evidence="3" id="KW-1185">Reference proteome</keyword>
<dbReference type="InterPro" id="IPR025699">
    <property type="entry name" value="ABC2_memb-like"/>
</dbReference>
<keyword evidence="1" id="KW-0812">Transmembrane</keyword>
<proteinExistence type="predicted"/>
<dbReference type="PANTHER" id="PTHR41309">
    <property type="entry name" value="MEMBRANE PROTEIN-RELATED"/>
    <property type="match status" value="1"/>
</dbReference>
<keyword evidence="1" id="KW-0472">Membrane</keyword>
<dbReference type="Pfam" id="PF13346">
    <property type="entry name" value="ABC2_membrane_5"/>
    <property type="match status" value="1"/>
</dbReference>
<dbReference type="PANTHER" id="PTHR41309:SF2">
    <property type="entry name" value="MEMBRANE PROTEIN"/>
    <property type="match status" value="1"/>
</dbReference>
<keyword evidence="1" id="KW-1133">Transmembrane helix</keyword>
<name>A0A7X2S4D1_9BACI</name>
<evidence type="ECO:0008006" key="4">
    <source>
        <dbReference type="Google" id="ProtNLM"/>
    </source>
</evidence>
<gene>
    <name evidence="2" type="ORF">GKZ89_07645</name>
</gene>
<organism evidence="2 3">
    <name type="scientific">Metabacillus mangrovi</name>
    <dbReference type="NCBI Taxonomy" id="1491830"/>
    <lineage>
        <taxon>Bacteria</taxon>
        <taxon>Bacillati</taxon>
        <taxon>Bacillota</taxon>
        <taxon>Bacilli</taxon>
        <taxon>Bacillales</taxon>
        <taxon>Bacillaceae</taxon>
        <taxon>Metabacillus</taxon>
    </lineage>
</organism>
<evidence type="ECO:0000256" key="1">
    <source>
        <dbReference type="SAM" id="Phobius"/>
    </source>
</evidence>
<dbReference type="Proteomes" id="UP000434639">
    <property type="component" value="Unassembled WGS sequence"/>
</dbReference>
<dbReference type="OrthoDB" id="1913432at2"/>
<dbReference type="AlphaFoldDB" id="A0A7X2S4D1"/>
<evidence type="ECO:0000313" key="3">
    <source>
        <dbReference type="Proteomes" id="UP000434639"/>
    </source>
</evidence>
<comment type="caution">
    <text evidence="2">The sequence shown here is derived from an EMBL/GenBank/DDBJ whole genome shotgun (WGS) entry which is preliminary data.</text>
</comment>
<evidence type="ECO:0000313" key="2">
    <source>
        <dbReference type="EMBL" id="MTH53285.1"/>
    </source>
</evidence>
<feature type="transmembrane region" description="Helical" evidence="1">
    <location>
        <begin position="135"/>
        <end position="156"/>
    </location>
</feature>
<accession>A0A7X2S4D1</accession>
<reference evidence="2 3" key="1">
    <citation type="journal article" date="2017" name="Int. J. Syst. Evol. Microbiol.">
        <title>Bacillus mangrovi sp. nov., isolated from a sediment sample from a mangrove forest.</title>
        <authorList>
            <person name="Gupta V."/>
            <person name="Singh P.K."/>
            <person name="Korpole S."/>
            <person name="Tanuku N.R.S."/>
            <person name="Pinnaka A.K."/>
        </authorList>
    </citation>
    <scope>NUCLEOTIDE SEQUENCE [LARGE SCALE GENOMIC DNA]</scope>
    <source>
        <strain evidence="2 3">KCTC 33872</strain>
    </source>
</reference>
<feature type="transmembrane region" description="Helical" evidence="1">
    <location>
        <begin position="176"/>
        <end position="196"/>
    </location>
</feature>
<feature type="transmembrane region" description="Helical" evidence="1">
    <location>
        <begin position="109"/>
        <end position="128"/>
    </location>
</feature>